<dbReference type="Pfam" id="PF12802">
    <property type="entry name" value="MarR_2"/>
    <property type="match status" value="1"/>
</dbReference>
<evidence type="ECO:0000313" key="3">
    <source>
        <dbReference type="Proteomes" id="UP001198565"/>
    </source>
</evidence>
<dbReference type="InterPro" id="IPR036390">
    <property type="entry name" value="WH_DNA-bd_sf"/>
</dbReference>
<evidence type="ECO:0000259" key="1">
    <source>
        <dbReference type="PROSITE" id="PS50995"/>
    </source>
</evidence>
<dbReference type="InterPro" id="IPR036388">
    <property type="entry name" value="WH-like_DNA-bd_sf"/>
</dbReference>
<dbReference type="SMART" id="SM00347">
    <property type="entry name" value="HTH_MARR"/>
    <property type="match status" value="1"/>
</dbReference>
<dbReference type="PANTHER" id="PTHR33164:SF43">
    <property type="entry name" value="HTH-TYPE TRANSCRIPTIONAL REPRESSOR YETL"/>
    <property type="match status" value="1"/>
</dbReference>
<dbReference type="PANTHER" id="PTHR33164">
    <property type="entry name" value="TRANSCRIPTIONAL REGULATOR, MARR FAMILY"/>
    <property type="match status" value="1"/>
</dbReference>
<name>A0ABS7QP04_9ACTN</name>
<dbReference type="PRINTS" id="PR00598">
    <property type="entry name" value="HTHMARR"/>
</dbReference>
<feature type="domain" description="HTH marR-type" evidence="1">
    <location>
        <begin position="14"/>
        <end position="149"/>
    </location>
</feature>
<dbReference type="RefSeq" id="WP_222973257.1">
    <property type="nucleotide sequence ID" value="NZ_JAINVZ010000001.1"/>
</dbReference>
<dbReference type="EMBL" id="JAINVZ010000001">
    <property type="protein sequence ID" value="MBY8883592.1"/>
    <property type="molecule type" value="Genomic_DNA"/>
</dbReference>
<dbReference type="PROSITE" id="PS50995">
    <property type="entry name" value="HTH_MARR_2"/>
    <property type="match status" value="1"/>
</dbReference>
<keyword evidence="3" id="KW-1185">Reference proteome</keyword>
<gene>
    <name evidence="2" type="ORF">K7472_01860</name>
</gene>
<dbReference type="InterPro" id="IPR000835">
    <property type="entry name" value="HTH_MarR-typ"/>
</dbReference>
<proteinExistence type="predicted"/>
<organism evidence="2 3">
    <name type="scientific">Streptantibioticus parmotrematis</name>
    <dbReference type="NCBI Taxonomy" id="2873249"/>
    <lineage>
        <taxon>Bacteria</taxon>
        <taxon>Bacillati</taxon>
        <taxon>Actinomycetota</taxon>
        <taxon>Actinomycetes</taxon>
        <taxon>Kitasatosporales</taxon>
        <taxon>Streptomycetaceae</taxon>
        <taxon>Streptantibioticus</taxon>
    </lineage>
</organism>
<accession>A0ABS7QP04</accession>
<reference evidence="2 3" key="1">
    <citation type="submission" date="2021-08" db="EMBL/GenBank/DDBJ databases">
        <title>Streptomyces sp. PTM05 isolated from lichen.</title>
        <authorList>
            <person name="Somphong A."/>
            <person name="Phongsopitanun W."/>
            <person name="Tanasupawat S."/>
        </authorList>
    </citation>
    <scope>NUCLEOTIDE SEQUENCE [LARGE SCALE GENOMIC DNA]</scope>
    <source>
        <strain evidence="2 3">Ptm05</strain>
    </source>
</reference>
<sequence>MARTDLTLGELTARDHAFYGLVWASTTLTARVDRALARAHDLPLSWFEVMLWLSVQVEPVAASDLGEKTLLSRSQVSRVVDALQARGLVERMPSPTDARSVRVGLTQAGRRAFAEADATRRETLAEVFDDRLDDADIEALGTVWDKLKASAPPDAPTCGASPAG</sequence>
<dbReference type="SUPFAM" id="SSF46785">
    <property type="entry name" value="Winged helix' DNA-binding domain"/>
    <property type="match status" value="1"/>
</dbReference>
<comment type="caution">
    <text evidence="2">The sequence shown here is derived from an EMBL/GenBank/DDBJ whole genome shotgun (WGS) entry which is preliminary data.</text>
</comment>
<dbReference type="Gene3D" id="1.10.10.10">
    <property type="entry name" value="Winged helix-like DNA-binding domain superfamily/Winged helix DNA-binding domain"/>
    <property type="match status" value="1"/>
</dbReference>
<dbReference type="Proteomes" id="UP001198565">
    <property type="component" value="Unassembled WGS sequence"/>
</dbReference>
<evidence type="ECO:0000313" key="2">
    <source>
        <dbReference type="EMBL" id="MBY8883592.1"/>
    </source>
</evidence>
<dbReference type="InterPro" id="IPR039422">
    <property type="entry name" value="MarR/SlyA-like"/>
</dbReference>
<protein>
    <submittedName>
        <fullName evidence="2">MarR family transcriptional regulator</fullName>
    </submittedName>
</protein>